<reference evidence="2 3" key="1">
    <citation type="submission" date="2023-02" db="EMBL/GenBank/DDBJ databases">
        <title>LHISI_Scaffold_Assembly.</title>
        <authorList>
            <person name="Stuart O.P."/>
            <person name="Cleave R."/>
            <person name="Magrath M.J.L."/>
            <person name="Mikheyev A.S."/>
        </authorList>
    </citation>
    <scope>NUCLEOTIDE SEQUENCE [LARGE SCALE GENOMIC DNA]</scope>
    <source>
        <strain evidence="2">Daus_M_001</strain>
        <tissue evidence="2">Leg muscle</tissue>
    </source>
</reference>
<feature type="region of interest" description="Disordered" evidence="1">
    <location>
        <begin position="485"/>
        <end position="512"/>
    </location>
</feature>
<evidence type="ECO:0000256" key="1">
    <source>
        <dbReference type="SAM" id="MobiDB-lite"/>
    </source>
</evidence>
<gene>
    <name evidence="2" type="ORF">PR048_013771</name>
</gene>
<dbReference type="Proteomes" id="UP001159363">
    <property type="component" value="Chromosome X"/>
</dbReference>
<protein>
    <submittedName>
        <fullName evidence="2">Uncharacterized protein</fullName>
    </submittedName>
</protein>
<evidence type="ECO:0000313" key="2">
    <source>
        <dbReference type="EMBL" id="KAJ8887555.1"/>
    </source>
</evidence>
<feature type="region of interest" description="Disordered" evidence="1">
    <location>
        <begin position="33"/>
        <end position="70"/>
    </location>
</feature>
<dbReference type="EMBL" id="JARBHB010000004">
    <property type="protein sequence ID" value="KAJ8887555.1"/>
    <property type="molecule type" value="Genomic_DNA"/>
</dbReference>
<feature type="region of interest" description="Disordered" evidence="1">
    <location>
        <begin position="699"/>
        <end position="728"/>
    </location>
</feature>
<feature type="region of interest" description="Disordered" evidence="1">
    <location>
        <begin position="629"/>
        <end position="666"/>
    </location>
</feature>
<feature type="compositionally biased region" description="Low complexity" evidence="1">
    <location>
        <begin position="33"/>
        <end position="42"/>
    </location>
</feature>
<organism evidence="2 3">
    <name type="scientific">Dryococelus australis</name>
    <dbReference type="NCBI Taxonomy" id="614101"/>
    <lineage>
        <taxon>Eukaryota</taxon>
        <taxon>Metazoa</taxon>
        <taxon>Ecdysozoa</taxon>
        <taxon>Arthropoda</taxon>
        <taxon>Hexapoda</taxon>
        <taxon>Insecta</taxon>
        <taxon>Pterygota</taxon>
        <taxon>Neoptera</taxon>
        <taxon>Polyneoptera</taxon>
        <taxon>Phasmatodea</taxon>
        <taxon>Verophasmatodea</taxon>
        <taxon>Anareolatae</taxon>
        <taxon>Phasmatidae</taxon>
        <taxon>Eurycanthinae</taxon>
        <taxon>Dryococelus</taxon>
    </lineage>
</organism>
<feature type="compositionally biased region" description="Polar residues" evidence="1">
    <location>
        <begin position="485"/>
        <end position="495"/>
    </location>
</feature>
<accession>A0ABQ9HTE3</accession>
<sequence>MPRGCYTRVCPILSVAAPWGWLKELSRKVTAAVSPSSATSSPLQYKTQPDTEWHTPNMKHTASERKQKQLSVSVSTENVIDSQDTLNMAVNHQKKETKTHLPVTSITHDTIVHTCGDGERQTKVVIKGLPHYADTEHIKDKLKDYSFSAIHIWKFHTLADTPAVFGANHTNTALKMWCSACNIVHWATLRNTAHFDQSVLCVQDCTQSTDCVLKDQEKHSWENAADEGMCDGYEVEREIAAEGKVSDKTLKLYYMELLCVRLNSLYMWAVVAERLACSPPTKAIRVQSPAGSLRIFACGYRAGRCRWSAGFLGDLPFPLPFYSGVTPYSPQSPSSALETLIPTSIQSMPCESTMFYTSSSTLTHTRLQSPGFTPSHPFTLRTLVPPPSHTDKMASAKDCWPLDCGSIYSVIGSHREFSLTRTLHRESLFPRISVRFLQVSASSAGGRGCPVTPASLTRIFLHHYYICRHLKQGREGTVMSASLATVRHSQTSQKTGRGGGQQARHSGERGGSRLEVQLDESISNSLEQTKSQIAAIKIELDAVKQSVECASKRLQKNAPERHFSEMFECTRHLNAPIEDKEFAEVIVSQLPSRYQDQWEDRPFTNIPEFCCQILKIDQSERQRSIFNRNVERPAPQCTPSLYQHPRNQHTPGHPNFPGNSPKVNVPQFQQEDGLEDQMFHQERPVQKSKFFHCLNKRKGKRFSPGYRRNRNPNNSQHKGNKDTSPKPNAHVHSNGVLLFCLTRVIILCLHSDKIAQFRQKESIKGIVFSDGQQLHQFLYKILTRDLNLFRNGRKLILYFSEAEKYLKLMLDWNIVTRRSQSILKFYGVCKEERWNCLAVSRGFIVFLYLIPPTETELLAFSNIANYCFTYSIHKQKSFDGGTIFKFITPTFCSIIGTTQLCLADIFTLNVHKGNRLVTDYTTWLGTVSEQHVSGSSHYISAVFIALYYQLL</sequence>
<keyword evidence="3" id="KW-1185">Reference proteome</keyword>
<evidence type="ECO:0000313" key="3">
    <source>
        <dbReference type="Proteomes" id="UP001159363"/>
    </source>
</evidence>
<proteinExistence type="predicted"/>
<comment type="caution">
    <text evidence="2">The sequence shown here is derived from an EMBL/GenBank/DDBJ whole genome shotgun (WGS) entry which is preliminary data.</text>
</comment>
<feature type="compositionally biased region" description="Polar residues" evidence="1">
    <location>
        <begin position="657"/>
        <end position="666"/>
    </location>
</feature>
<name>A0ABQ9HTE3_9NEOP</name>